<evidence type="ECO:0000259" key="9">
    <source>
        <dbReference type="PROSITE" id="PS51850"/>
    </source>
</evidence>
<accession>A0A2R6A6D1</accession>
<dbReference type="PANTHER" id="PTHR21371">
    <property type="entry name" value="KETOL-ACID REDUCTOISOMERASE, MITOCHONDRIAL"/>
    <property type="match status" value="1"/>
</dbReference>
<comment type="caution">
    <text evidence="8">Lacks conserved residue(s) required for the propagation of feature annotation.</text>
</comment>
<dbReference type="GO" id="GO:0009097">
    <property type="term" value="P:isoleucine biosynthetic process"/>
    <property type="evidence" value="ECO:0007669"/>
    <property type="project" value="UniProtKB-UniRule"/>
</dbReference>
<keyword evidence="11" id="KW-0413">Isomerase</keyword>
<proteinExistence type="inferred from homology"/>
<comment type="similarity">
    <text evidence="3 8">Belongs to the ketol-acid reductoisomerase family.</text>
</comment>
<comment type="pathway">
    <text evidence="1">Amino-acid biosynthesis; L-valine biosynthesis; L-valine from pyruvate: step 2/4.</text>
</comment>
<dbReference type="InterPro" id="IPR036291">
    <property type="entry name" value="NAD(P)-bd_dom_sf"/>
</dbReference>
<dbReference type="PROSITE" id="PS51850">
    <property type="entry name" value="KARI_N"/>
    <property type="match status" value="1"/>
</dbReference>
<dbReference type="GO" id="GO:0009099">
    <property type="term" value="P:L-valine biosynthetic process"/>
    <property type="evidence" value="ECO:0007669"/>
    <property type="project" value="UniProtKB-UniRule"/>
</dbReference>
<dbReference type="Gene3D" id="3.40.50.720">
    <property type="entry name" value="NAD(P)-binding Rossmann-like Domain"/>
    <property type="match status" value="1"/>
</dbReference>
<protein>
    <recommendedName>
        <fullName evidence="7">Ketol-acid reductoisomerase</fullName>
        <ecNumber evidence="7">1.1.1.86</ecNumber>
    </recommendedName>
</protein>
<dbReference type="GO" id="GO:0016853">
    <property type="term" value="F:isomerase activity"/>
    <property type="evidence" value="ECO:0007669"/>
    <property type="project" value="UniProtKB-KW"/>
</dbReference>
<dbReference type="EMBL" id="NEXD01000195">
    <property type="protein sequence ID" value="PSN81934.1"/>
    <property type="molecule type" value="Genomic_DNA"/>
</dbReference>
<evidence type="ECO:0000256" key="8">
    <source>
        <dbReference type="PROSITE-ProRule" id="PRU01198"/>
    </source>
</evidence>
<evidence type="ECO:0000313" key="11">
    <source>
        <dbReference type="EMBL" id="PSN81934.1"/>
    </source>
</evidence>
<keyword evidence="8" id="KW-0460">Magnesium</keyword>
<dbReference type="InterPro" id="IPR000506">
    <property type="entry name" value="KARI_C"/>
</dbReference>
<dbReference type="GO" id="GO:0004455">
    <property type="term" value="F:ketol-acid reductoisomerase activity"/>
    <property type="evidence" value="ECO:0007669"/>
    <property type="project" value="UniProtKB-UniRule"/>
</dbReference>
<dbReference type="NCBIfam" id="TIGR00465">
    <property type="entry name" value="ilvC"/>
    <property type="match status" value="1"/>
</dbReference>
<dbReference type="GO" id="GO:0046872">
    <property type="term" value="F:metal ion binding"/>
    <property type="evidence" value="ECO:0007669"/>
    <property type="project" value="UniProtKB-UniRule"/>
</dbReference>
<keyword evidence="4 8" id="KW-0028">Amino-acid biosynthesis</keyword>
<dbReference type="Gene3D" id="6.10.240.10">
    <property type="match status" value="1"/>
</dbReference>
<comment type="pathway">
    <text evidence="2">Amino-acid biosynthesis; L-isoleucine biosynthesis; L-isoleucine from 2-oxobutanoate: step 2/4.</text>
</comment>
<feature type="domain" description="KARI N-terminal Rossmann" evidence="9">
    <location>
        <begin position="4"/>
        <end position="186"/>
    </location>
</feature>
<dbReference type="EC" id="1.1.1.86" evidence="7"/>
<feature type="binding site" evidence="8">
    <location>
        <position position="197"/>
    </location>
    <ligand>
        <name>Mg(2+)</name>
        <dbReference type="ChEBI" id="CHEBI:18420"/>
        <label>2</label>
    </ligand>
</feature>
<evidence type="ECO:0000256" key="6">
    <source>
        <dbReference type="ARBA" id="ARBA00023304"/>
    </source>
</evidence>
<dbReference type="PANTHER" id="PTHR21371:SF1">
    <property type="entry name" value="KETOL-ACID REDUCTOISOMERASE, MITOCHONDRIAL"/>
    <property type="match status" value="1"/>
</dbReference>
<feature type="domain" description="KARI C-terminal knotted" evidence="10">
    <location>
        <begin position="189"/>
        <end position="335"/>
    </location>
</feature>
<dbReference type="AlphaFoldDB" id="A0A2R6A6D1"/>
<evidence type="ECO:0000259" key="10">
    <source>
        <dbReference type="PROSITE" id="PS51851"/>
    </source>
</evidence>
<reference evidence="11 12" key="1">
    <citation type="submission" date="2017-04" db="EMBL/GenBank/DDBJ databases">
        <title>Novel microbial lineages endemic to geothermal iron-oxide mats fill important gaps in the evolutionary history of Archaea.</title>
        <authorList>
            <person name="Jay Z.J."/>
            <person name="Beam J.P."/>
            <person name="Dlakic M."/>
            <person name="Rusch D.B."/>
            <person name="Kozubal M.A."/>
            <person name="Inskeep W.P."/>
        </authorList>
    </citation>
    <scope>NUCLEOTIDE SEQUENCE [LARGE SCALE GENOMIC DNA]</scope>
    <source>
        <strain evidence="11">BE_D</strain>
    </source>
</reference>
<dbReference type="UniPathway" id="UPA00047">
    <property type="reaction ID" value="UER00056"/>
</dbReference>
<sequence length="336" mass="38106">MSFERLITKLDDKERYWRSIEGKTIAVIGYGNQGRSQALNMRDNGVNVIIGNPPDEYRKTAEKEGFRVYEIDEAVKNSEIVFMLIPDEVQPEVFSHKIADNLKQGSAIVFASGYNYFYDLITVPSYVDVLLVAPRMIGFGIRDLFLKGKGFPVLIAVGKDYTGQAEEKLLALTDAIGALKPGGVAVRSSFKEETLLDLLTEHTWAGAILYMFRLYYEVATELGASPEAIILELYGSGELAEIAESMKQQGLFKQLKNHSHTSQYGQLSRGRLFANEKVKQLIKKMALEILDGTFAKEWTLEQKSGLIHYKNLYKMNLEHPMEREEEKLYRLLGRIK</sequence>
<dbReference type="SUPFAM" id="SSF48179">
    <property type="entry name" value="6-phosphogluconate dehydrogenase C-terminal domain-like"/>
    <property type="match status" value="1"/>
</dbReference>
<dbReference type="Pfam" id="PF07991">
    <property type="entry name" value="KARI_N"/>
    <property type="match status" value="1"/>
</dbReference>
<keyword evidence="6 8" id="KW-0100">Branched-chain amino acid biosynthesis</keyword>
<evidence type="ECO:0000256" key="3">
    <source>
        <dbReference type="ARBA" id="ARBA00010318"/>
    </source>
</evidence>
<feature type="binding site" evidence="8">
    <location>
        <position position="197"/>
    </location>
    <ligand>
        <name>Mg(2+)</name>
        <dbReference type="ChEBI" id="CHEBI:18420"/>
        <label>1</label>
    </ligand>
</feature>
<name>A0A2R6A6D1_9ARCH</name>
<gene>
    <name evidence="11" type="ORF">B9Q02_12360</name>
</gene>
<dbReference type="InterPro" id="IPR013116">
    <property type="entry name" value="KARI_N"/>
</dbReference>
<evidence type="ECO:0000313" key="12">
    <source>
        <dbReference type="Proteomes" id="UP000240569"/>
    </source>
</evidence>
<evidence type="ECO:0000256" key="4">
    <source>
        <dbReference type="ARBA" id="ARBA00022605"/>
    </source>
</evidence>
<dbReference type="Proteomes" id="UP000240569">
    <property type="component" value="Unassembled WGS sequence"/>
</dbReference>
<dbReference type="InterPro" id="IPR008927">
    <property type="entry name" value="6-PGluconate_DH-like_C_sf"/>
</dbReference>
<organism evidence="11 12">
    <name type="scientific">Candidatus Marsarchaeota G1 archaeon BE_D</name>
    <dbReference type="NCBI Taxonomy" id="1978156"/>
    <lineage>
        <taxon>Archaea</taxon>
        <taxon>Candidatus Marsarchaeota</taxon>
        <taxon>Candidatus Marsarchaeota group 1</taxon>
    </lineage>
</organism>
<feature type="binding site" evidence="8">
    <location>
        <position position="201"/>
    </location>
    <ligand>
        <name>Mg(2+)</name>
        <dbReference type="ChEBI" id="CHEBI:18420"/>
        <label>1</label>
    </ligand>
</feature>
<dbReference type="Pfam" id="PF01450">
    <property type="entry name" value="KARI_C"/>
    <property type="match status" value="1"/>
</dbReference>
<comment type="caution">
    <text evidence="11">The sequence shown here is derived from an EMBL/GenBank/DDBJ whole genome shotgun (WGS) entry which is preliminary data.</text>
</comment>
<dbReference type="SUPFAM" id="SSF51735">
    <property type="entry name" value="NAD(P)-binding Rossmann-fold domains"/>
    <property type="match status" value="1"/>
</dbReference>
<keyword evidence="5 8" id="KW-0560">Oxidoreductase</keyword>
<keyword evidence="8" id="KW-0479">Metal-binding</keyword>
<evidence type="ECO:0000256" key="1">
    <source>
        <dbReference type="ARBA" id="ARBA00004864"/>
    </source>
</evidence>
<evidence type="ECO:0000256" key="7">
    <source>
        <dbReference type="NCBIfam" id="TIGR00465"/>
    </source>
</evidence>
<evidence type="ECO:0000256" key="2">
    <source>
        <dbReference type="ARBA" id="ARBA00004885"/>
    </source>
</evidence>
<dbReference type="InterPro" id="IPR013023">
    <property type="entry name" value="KARI"/>
</dbReference>
<dbReference type="PROSITE" id="PS51851">
    <property type="entry name" value="KARI_C"/>
    <property type="match status" value="1"/>
</dbReference>
<evidence type="ECO:0000256" key="5">
    <source>
        <dbReference type="ARBA" id="ARBA00023002"/>
    </source>
</evidence>
<dbReference type="UniPathway" id="UPA00049">
    <property type="reaction ID" value="UER00060"/>
</dbReference>